<dbReference type="PANTHER" id="PTHR11219">
    <property type="entry name" value="TENEURIN AND N-ACETYLGLUCOSAMINE-1-PHOSPHODIESTER ALPHA-N-ACETYLGLUCOSAMINIDASE"/>
    <property type="match status" value="1"/>
</dbReference>
<dbReference type="NCBIfam" id="TIGR03696">
    <property type="entry name" value="Rhs_assc_core"/>
    <property type="match status" value="1"/>
</dbReference>
<organism evidence="5">
    <name type="scientific">uncultured Sulfurovum sp</name>
    <dbReference type="NCBI Taxonomy" id="269237"/>
    <lineage>
        <taxon>Bacteria</taxon>
        <taxon>Pseudomonadati</taxon>
        <taxon>Campylobacterota</taxon>
        <taxon>Epsilonproteobacteria</taxon>
        <taxon>Campylobacterales</taxon>
        <taxon>Sulfurovaceae</taxon>
        <taxon>Sulfurovum</taxon>
        <taxon>environmental samples</taxon>
    </lineage>
</organism>
<protein>
    <recommendedName>
        <fullName evidence="4">Teneurin-like YD-shell domain-containing protein</fullName>
    </recommendedName>
</protein>
<dbReference type="Pfam" id="PF25023">
    <property type="entry name" value="TEN_YD-shell"/>
    <property type="match status" value="1"/>
</dbReference>
<gene>
    <name evidence="5" type="ORF">HELGO_WM35531</name>
</gene>
<dbReference type="InterPro" id="IPR056823">
    <property type="entry name" value="TEN-like_YD-shell"/>
</dbReference>
<dbReference type="AlphaFoldDB" id="A0A6S6SM44"/>
<evidence type="ECO:0000256" key="2">
    <source>
        <dbReference type="ARBA" id="ARBA00022737"/>
    </source>
</evidence>
<accession>A0A6S6SM44</accession>
<dbReference type="EMBL" id="CACVAR010000122">
    <property type="protein sequence ID" value="CAA6804015.1"/>
    <property type="molecule type" value="Genomic_DNA"/>
</dbReference>
<dbReference type="InterPro" id="IPR051216">
    <property type="entry name" value="Teneurin"/>
</dbReference>
<dbReference type="InterPro" id="IPR022385">
    <property type="entry name" value="Rhs_assc_core"/>
</dbReference>
<evidence type="ECO:0000256" key="3">
    <source>
        <dbReference type="ARBA" id="ARBA00023157"/>
    </source>
</evidence>
<feature type="domain" description="Teneurin-like YD-shell" evidence="4">
    <location>
        <begin position="2"/>
        <end position="96"/>
    </location>
</feature>
<dbReference type="PANTHER" id="PTHR11219:SF69">
    <property type="entry name" value="TENEURIN-A"/>
    <property type="match status" value="1"/>
</dbReference>
<evidence type="ECO:0000313" key="5">
    <source>
        <dbReference type="EMBL" id="CAA6804015.1"/>
    </source>
</evidence>
<proteinExistence type="predicted"/>
<keyword evidence="2" id="KW-0677">Repeat</keyword>
<evidence type="ECO:0000259" key="4">
    <source>
        <dbReference type="Pfam" id="PF25023"/>
    </source>
</evidence>
<keyword evidence="3" id="KW-1015">Disulfide bond</keyword>
<evidence type="ECO:0000256" key="1">
    <source>
        <dbReference type="ARBA" id="ARBA00022536"/>
    </source>
</evidence>
<reference evidence="5" key="1">
    <citation type="submission" date="2020-01" db="EMBL/GenBank/DDBJ databases">
        <authorList>
            <person name="Meier V. D."/>
            <person name="Meier V D."/>
        </authorList>
    </citation>
    <scope>NUCLEOTIDE SEQUENCE</scope>
    <source>
        <strain evidence="5">HLG_WM_MAG_03</strain>
    </source>
</reference>
<name>A0A6S6SM44_9BACT</name>
<keyword evidence="1" id="KW-0245">EGF-like domain</keyword>
<dbReference type="Gene3D" id="2.180.10.10">
    <property type="entry name" value="RHS repeat-associated core"/>
    <property type="match status" value="1"/>
</dbReference>
<sequence>MAIYDKDDNLVQRFEYADNRMPISITSNGQKYYLHYDQVGTLKAISDNSLNILKDTNPSLKVPFGFAGGLYDTDTQLTRFGYRDYDAYTGKWMAKDPIDFAGGDSNLYGYVLGDPVNGIDPSGLFTEELFLVGGLIVIGAEAIGEAALVALSTASAYLFSEAIAGEKDVVCLSEGGK</sequence>